<evidence type="ECO:0000256" key="1">
    <source>
        <dbReference type="SAM" id="Phobius"/>
    </source>
</evidence>
<name>A0A644XI94_9ZZZZ</name>
<evidence type="ECO:0000313" key="2">
    <source>
        <dbReference type="EMBL" id="MPM15799.1"/>
    </source>
</evidence>
<keyword evidence="1" id="KW-1133">Transmembrane helix</keyword>
<dbReference type="EMBL" id="VSSQ01002502">
    <property type="protein sequence ID" value="MPM15799.1"/>
    <property type="molecule type" value="Genomic_DNA"/>
</dbReference>
<gene>
    <name evidence="2" type="ORF">SDC9_62171</name>
</gene>
<accession>A0A644XI94</accession>
<proteinExistence type="predicted"/>
<dbReference type="AlphaFoldDB" id="A0A644XI94"/>
<protein>
    <submittedName>
        <fullName evidence="2">Uncharacterized protein</fullName>
    </submittedName>
</protein>
<organism evidence="2">
    <name type="scientific">bioreactor metagenome</name>
    <dbReference type="NCBI Taxonomy" id="1076179"/>
    <lineage>
        <taxon>unclassified sequences</taxon>
        <taxon>metagenomes</taxon>
        <taxon>ecological metagenomes</taxon>
    </lineage>
</organism>
<reference evidence="2" key="1">
    <citation type="submission" date="2019-08" db="EMBL/GenBank/DDBJ databases">
        <authorList>
            <person name="Kucharzyk K."/>
            <person name="Murdoch R.W."/>
            <person name="Higgins S."/>
            <person name="Loffler F."/>
        </authorList>
    </citation>
    <scope>NUCLEOTIDE SEQUENCE</scope>
</reference>
<comment type="caution">
    <text evidence="2">The sequence shown here is derived from an EMBL/GenBank/DDBJ whole genome shotgun (WGS) entry which is preliminary data.</text>
</comment>
<keyword evidence="1" id="KW-0472">Membrane</keyword>
<feature type="transmembrane region" description="Helical" evidence="1">
    <location>
        <begin position="6"/>
        <end position="30"/>
    </location>
</feature>
<keyword evidence="1" id="KW-0812">Transmembrane</keyword>
<sequence>MLRTRAYAIEFFQTVFQHFFFAVVVTVVAARDHAHLFQLFSVERNIMDVFRKARIFVEHGIDHFVSNIIAFFVSDFMPVEVVQSGKFVNQILFFNA</sequence>